<dbReference type="EMBL" id="JAIWYP010000001">
    <property type="protein sequence ID" value="KAH3884343.1"/>
    <property type="molecule type" value="Genomic_DNA"/>
</dbReference>
<accession>A0A9D4MV40</accession>
<dbReference type="GO" id="GO:0015074">
    <property type="term" value="P:DNA integration"/>
    <property type="evidence" value="ECO:0007669"/>
    <property type="project" value="InterPro"/>
</dbReference>
<reference evidence="2" key="1">
    <citation type="journal article" date="2019" name="bioRxiv">
        <title>The Genome of the Zebra Mussel, Dreissena polymorpha: A Resource for Invasive Species Research.</title>
        <authorList>
            <person name="McCartney M.A."/>
            <person name="Auch B."/>
            <person name="Kono T."/>
            <person name="Mallez S."/>
            <person name="Zhang Y."/>
            <person name="Obille A."/>
            <person name="Becker A."/>
            <person name="Abrahante J.E."/>
            <person name="Garbe J."/>
            <person name="Badalamenti J.P."/>
            <person name="Herman A."/>
            <person name="Mangelson H."/>
            <person name="Liachko I."/>
            <person name="Sullivan S."/>
            <person name="Sone E.D."/>
            <person name="Koren S."/>
            <person name="Silverstein K.A.T."/>
            <person name="Beckman K.B."/>
            <person name="Gohl D.M."/>
        </authorList>
    </citation>
    <scope>NUCLEOTIDE SEQUENCE</scope>
    <source>
        <strain evidence="2">Duluth1</strain>
        <tissue evidence="2">Whole animal</tissue>
    </source>
</reference>
<dbReference type="Pfam" id="PF01498">
    <property type="entry name" value="HTH_Tnp_Tc3_2"/>
    <property type="match status" value="1"/>
</dbReference>
<dbReference type="AlphaFoldDB" id="A0A9D4MV40"/>
<comment type="caution">
    <text evidence="2">The sequence shown here is derived from an EMBL/GenBank/DDBJ whole genome shotgun (WGS) entry which is preliminary data.</text>
</comment>
<feature type="domain" description="Transposase Tc1-like" evidence="1">
    <location>
        <begin position="10"/>
        <end position="78"/>
    </location>
</feature>
<dbReference type="GO" id="GO:0006313">
    <property type="term" value="P:DNA transposition"/>
    <property type="evidence" value="ECO:0007669"/>
    <property type="project" value="InterPro"/>
</dbReference>
<gene>
    <name evidence="2" type="ORF">DPMN_008321</name>
</gene>
<reference evidence="2" key="2">
    <citation type="submission" date="2020-11" db="EMBL/GenBank/DDBJ databases">
        <authorList>
            <person name="McCartney M.A."/>
            <person name="Auch B."/>
            <person name="Kono T."/>
            <person name="Mallez S."/>
            <person name="Becker A."/>
            <person name="Gohl D.M."/>
            <person name="Silverstein K.A.T."/>
            <person name="Koren S."/>
            <person name="Bechman K.B."/>
            <person name="Herman A."/>
            <person name="Abrahante J.E."/>
            <person name="Garbe J."/>
        </authorList>
    </citation>
    <scope>NUCLEOTIDE SEQUENCE</scope>
    <source>
        <strain evidence="2">Duluth1</strain>
        <tissue evidence="2">Whole animal</tissue>
    </source>
</reference>
<dbReference type="GO" id="GO:0003677">
    <property type="term" value="F:DNA binding"/>
    <property type="evidence" value="ECO:0007669"/>
    <property type="project" value="InterPro"/>
</dbReference>
<keyword evidence="3" id="KW-1185">Reference proteome</keyword>
<dbReference type="Proteomes" id="UP000828390">
    <property type="component" value="Unassembled WGS sequence"/>
</dbReference>
<sequence length="108" mass="13098">MAKINERESRALLRIVKQNRKRTLSDITGVFNQNRNVSVSRRTVQRKLYSEGYHRHVVKRIRTREINRKNRVNWCRTNRRRTVGHYWKRVIFSDVCEVDIGTDNKVFI</sequence>
<evidence type="ECO:0000259" key="1">
    <source>
        <dbReference type="Pfam" id="PF01498"/>
    </source>
</evidence>
<evidence type="ECO:0000313" key="2">
    <source>
        <dbReference type="EMBL" id="KAH3884343.1"/>
    </source>
</evidence>
<evidence type="ECO:0000313" key="3">
    <source>
        <dbReference type="Proteomes" id="UP000828390"/>
    </source>
</evidence>
<organism evidence="2 3">
    <name type="scientific">Dreissena polymorpha</name>
    <name type="common">Zebra mussel</name>
    <name type="synonym">Mytilus polymorpha</name>
    <dbReference type="NCBI Taxonomy" id="45954"/>
    <lineage>
        <taxon>Eukaryota</taxon>
        <taxon>Metazoa</taxon>
        <taxon>Spiralia</taxon>
        <taxon>Lophotrochozoa</taxon>
        <taxon>Mollusca</taxon>
        <taxon>Bivalvia</taxon>
        <taxon>Autobranchia</taxon>
        <taxon>Heteroconchia</taxon>
        <taxon>Euheterodonta</taxon>
        <taxon>Imparidentia</taxon>
        <taxon>Neoheterodontei</taxon>
        <taxon>Myida</taxon>
        <taxon>Dreissenoidea</taxon>
        <taxon>Dreissenidae</taxon>
        <taxon>Dreissena</taxon>
    </lineage>
</organism>
<name>A0A9D4MV40_DREPO</name>
<dbReference type="InterPro" id="IPR002492">
    <property type="entry name" value="Transposase_Tc1-like"/>
</dbReference>
<protein>
    <recommendedName>
        <fullName evidence="1">Transposase Tc1-like domain-containing protein</fullName>
    </recommendedName>
</protein>
<proteinExistence type="predicted"/>